<protein>
    <submittedName>
        <fullName evidence="2">Uncharacterized protein</fullName>
    </submittedName>
</protein>
<reference evidence="2" key="1">
    <citation type="submission" date="2020-06" db="EMBL/GenBank/DDBJ databases">
        <authorList>
            <consortium name="Plant Systems Biology data submission"/>
        </authorList>
    </citation>
    <scope>NUCLEOTIDE SEQUENCE</scope>
    <source>
        <strain evidence="2">D6</strain>
    </source>
</reference>
<evidence type="ECO:0000256" key="1">
    <source>
        <dbReference type="SAM" id="MobiDB-lite"/>
    </source>
</evidence>
<sequence length="217" mass="22709">MTIPTFVIVTSSYHPADDDDLSVVSSDCSMVDDKQSCCAPDSPTSTTTTTSSFVNGCGKGGPDRWGSSEHKSKSNNSCCSHGCGGSAAHSHAADGPDLPFSPVAGSVHSRLSNHSRRFSSNSAGLAALPRSASKRHLLNYESLAERRRDLAAMANSNHGSEGAATHPITGPLTGANSKLSLPPKVNIRALMRTPQGRCSLCPPPRPQRLASNGEKQQ</sequence>
<organism evidence="2 3">
    <name type="scientific">Seminavis robusta</name>
    <dbReference type="NCBI Taxonomy" id="568900"/>
    <lineage>
        <taxon>Eukaryota</taxon>
        <taxon>Sar</taxon>
        <taxon>Stramenopiles</taxon>
        <taxon>Ochrophyta</taxon>
        <taxon>Bacillariophyta</taxon>
        <taxon>Bacillariophyceae</taxon>
        <taxon>Bacillariophycidae</taxon>
        <taxon>Naviculales</taxon>
        <taxon>Naviculaceae</taxon>
        <taxon>Seminavis</taxon>
    </lineage>
</organism>
<keyword evidence="3" id="KW-1185">Reference proteome</keyword>
<proteinExistence type="predicted"/>
<feature type="region of interest" description="Disordered" evidence="1">
    <location>
        <begin position="194"/>
        <end position="217"/>
    </location>
</feature>
<dbReference type="EMBL" id="CAICTM010000296">
    <property type="protein sequence ID" value="CAB9507206.1"/>
    <property type="molecule type" value="Genomic_DNA"/>
</dbReference>
<evidence type="ECO:0000313" key="2">
    <source>
        <dbReference type="EMBL" id="CAB9507206.1"/>
    </source>
</evidence>
<feature type="region of interest" description="Disordered" evidence="1">
    <location>
        <begin position="155"/>
        <end position="180"/>
    </location>
</feature>
<dbReference type="AlphaFoldDB" id="A0A9N8HAI0"/>
<dbReference type="Proteomes" id="UP001153069">
    <property type="component" value="Unassembled WGS sequence"/>
</dbReference>
<name>A0A9N8HAI0_9STRA</name>
<comment type="caution">
    <text evidence="2">The sequence shown here is derived from an EMBL/GenBank/DDBJ whole genome shotgun (WGS) entry which is preliminary data.</text>
</comment>
<evidence type="ECO:0000313" key="3">
    <source>
        <dbReference type="Proteomes" id="UP001153069"/>
    </source>
</evidence>
<gene>
    <name evidence="2" type="ORF">SEMRO_297_G110840.1</name>
</gene>
<accession>A0A9N8HAI0</accession>